<dbReference type="GO" id="GO:0016020">
    <property type="term" value="C:membrane"/>
    <property type="evidence" value="ECO:0007669"/>
    <property type="project" value="UniProtKB-SubCell"/>
</dbReference>
<keyword evidence="6 11" id="KW-0406">Ion transport</keyword>
<keyword evidence="7 10" id="KW-0129">CBS domain</keyword>
<dbReference type="PANTHER" id="PTHR11689">
    <property type="entry name" value="CHLORIDE CHANNEL PROTEIN CLC FAMILY MEMBER"/>
    <property type="match status" value="1"/>
</dbReference>
<dbReference type="VEuPathDB" id="FungiDB:AMAG_10950"/>
<keyword evidence="9 11" id="KW-0868">Chloride</keyword>
<feature type="transmembrane region" description="Helical" evidence="11">
    <location>
        <begin position="632"/>
        <end position="650"/>
    </location>
</feature>
<dbReference type="Pfam" id="PF00654">
    <property type="entry name" value="Voltage_CLC"/>
    <property type="match status" value="1"/>
</dbReference>
<feature type="transmembrane region" description="Helical" evidence="11">
    <location>
        <begin position="723"/>
        <end position="742"/>
    </location>
</feature>
<comment type="similarity">
    <text evidence="11">Belongs to the chloride channel (TC 2.A.49) family.</text>
</comment>
<keyword evidence="15" id="KW-1185">Reference proteome</keyword>
<evidence type="ECO:0000313" key="15">
    <source>
        <dbReference type="Proteomes" id="UP000054350"/>
    </source>
</evidence>
<keyword evidence="4" id="KW-0677">Repeat</keyword>
<dbReference type="Proteomes" id="UP000054350">
    <property type="component" value="Unassembled WGS sequence"/>
</dbReference>
<dbReference type="PANTHER" id="PTHR11689:SF136">
    <property type="entry name" value="H(+)_CL(-) EXCHANGE TRANSPORTER 7"/>
    <property type="match status" value="1"/>
</dbReference>
<reference evidence="14 15" key="1">
    <citation type="submission" date="2009-11" db="EMBL/GenBank/DDBJ databases">
        <title>Annotation of Allomyces macrogynus ATCC 38327.</title>
        <authorList>
            <consortium name="The Broad Institute Genome Sequencing Platform"/>
            <person name="Russ C."/>
            <person name="Cuomo C."/>
            <person name="Burger G."/>
            <person name="Gray M.W."/>
            <person name="Holland P.W.H."/>
            <person name="King N."/>
            <person name="Lang F.B.F."/>
            <person name="Roger A.J."/>
            <person name="Ruiz-Trillo I."/>
            <person name="Young S.K."/>
            <person name="Zeng Q."/>
            <person name="Gargeya S."/>
            <person name="Fitzgerald M."/>
            <person name="Haas B."/>
            <person name="Abouelleil A."/>
            <person name="Alvarado L."/>
            <person name="Arachchi H.M."/>
            <person name="Berlin A."/>
            <person name="Chapman S.B."/>
            <person name="Gearin G."/>
            <person name="Goldberg J."/>
            <person name="Griggs A."/>
            <person name="Gujja S."/>
            <person name="Hansen M."/>
            <person name="Heiman D."/>
            <person name="Howarth C."/>
            <person name="Larimer J."/>
            <person name="Lui A."/>
            <person name="MacDonald P.J.P."/>
            <person name="McCowen C."/>
            <person name="Montmayeur A."/>
            <person name="Murphy C."/>
            <person name="Neiman D."/>
            <person name="Pearson M."/>
            <person name="Priest M."/>
            <person name="Roberts A."/>
            <person name="Saif S."/>
            <person name="Shea T."/>
            <person name="Sisk P."/>
            <person name="Stolte C."/>
            <person name="Sykes S."/>
            <person name="Wortman J."/>
            <person name="Nusbaum C."/>
            <person name="Birren B."/>
        </authorList>
    </citation>
    <scope>NUCLEOTIDE SEQUENCE [LARGE SCALE GENOMIC DNA]</scope>
    <source>
        <strain evidence="14 15">ATCC 38327</strain>
    </source>
</reference>
<dbReference type="AlphaFoldDB" id="A0A0L0SS14"/>
<feature type="transmembrane region" description="Helical" evidence="11">
    <location>
        <begin position="231"/>
        <end position="247"/>
    </location>
</feature>
<dbReference type="EMBL" id="GG745347">
    <property type="protein sequence ID" value="KNE65307.1"/>
    <property type="molecule type" value="Genomic_DNA"/>
</dbReference>
<gene>
    <name evidence="14" type="ORF">AMAG_10950</name>
</gene>
<evidence type="ECO:0000256" key="3">
    <source>
        <dbReference type="ARBA" id="ARBA00022692"/>
    </source>
</evidence>
<dbReference type="PRINTS" id="PR00762">
    <property type="entry name" value="CLCHANNEL"/>
</dbReference>
<evidence type="ECO:0000256" key="6">
    <source>
        <dbReference type="ARBA" id="ARBA00023065"/>
    </source>
</evidence>
<reference evidence="15" key="2">
    <citation type="submission" date="2009-11" db="EMBL/GenBank/DDBJ databases">
        <title>The Genome Sequence of Allomyces macrogynus strain ATCC 38327.</title>
        <authorList>
            <consortium name="The Broad Institute Genome Sequencing Platform"/>
            <person name="Russ C."/>
            <person name="Cuomo C."/>
            <person name="Shea T."/>
            <person name="Young S.K."/>
            <person name="Zeng Q."/>
            <person name="Koehrsen M."/>
            <person name="Haas B."/>
            <person name="Borodovsky M."/>
            <person name="Guigo R."/>
            <person name="Alvarado L."/>
            <person name="Berlin A."/>
            <person name="Borenstein D."/>
            <person name="Chen Z."/>
            <person name="Engels R."/>
            <person name="Freedman E."/>
            <person name="Gellesch M."/>
            <person name="Goldberg J."/>
            <person name="Griggs A."/>
            <person name="Gujja S."/>
            <person name="Heiman D."/>
            <person name="Hepburn T."/>
            <person name="Howarth C."/>
            <person name="Jen D."/>
            <person name="Larson L."/>
            <person name="Lewis B."/>
            <person name="Mehta T."/>
            <person name="Park D."/>
            <person name="Pearson M."/>
            <person name="Roberts A."/>
            <person name="Saif S."/>
            <person name="Shenoy N."/>
            <person name="Sisk P."/>
            <person name="Stolte C."/>
            <person name="Sykes S."/>
            <person name="Walk T."/>
            <person name="White J."/>
            <person name="Yandava C."/>
            <person name="Burger G."/>
            <person name="Gray M.W."/>
            <person name="Holland P.W.H."/>
            <person name="King N."/>
            <person name="Lang F.B.F."/>
            <person name="Roger A.J."/>
            <person name="Ruiz-Trillo I."/>
            <person name="Lander E."/>
            <person name="Nusbaum C."/>
        </authorList>
    </citation>
    <scope>NUCLEOTIDE SEQUENCE [LARGE SCALE GENOMIC DNA]</scope>
    <source>
        <strain evidence="15">ATCC 38327</strain>
    </source>
</reference>
<dbReference type="Pfam" id="PF00571">
    <property type="entry name" value="CBS"/>
    <property type="match status" value="1"/>
</dbReference>
<evidence type="ECO:0000256" key="5">
    <source>
        <dbReference type="ARBA" id="ARBA00022989"/>
    </source>
</evidence>
<dbReference type="InterPro" id="IPR051280">
    <property type="entry name" value="Cl-channel/antiporter"/>
</dbReference>
<feature type="transmembrane region" description="Helical" evidence="11">
    <location>
        <begin position="209"/>
        <end position="225"/>
    </location>
</feature>
<dbReference type="InterPro" id="IPR046342">
    <property type="entry name" value="CBS_dom_sf"/>
</dbReference>
<keyword evidence="5 11" id="KW-1133">Transmembrane helix</keyword>
<dbReference type="GO" id="GO:0005254">
    <property type="term" value="F:chloride channel activity"/>
    <property type="evidence" value="ECO:0007669"/>
    <property type="project" value="UniProtKB-UniRule"/>
</dbReference>
<dbReference type="InterPro" id="IPR001807">
    <property type="entry name" value="ClC"/>
</dbReference>
<feature type="region of interest" description="Disordered" evidence="12">
    <location>
        <begin position="972"/>
        <end position="1032"/>
    </location>
</feature>
<feature type="transmembrane region" description="Helical" evidence="11">
    <location>
        <begin position="406"/>
        <end position="424"/>
    </location>
</feature>
<feature type="transmembrane region" description="Helical" evidence="11">
    <location>
        <begin position="690"/>
        <end position="717"/>
    </location>
</feature>
<evidence type="ECO:0000256" key="7">
    <source>
        <dbReference type="ARBA" id="ARBA00023122"/>
    </source>
</evidence>
<evidence type="ECO:0000256" key="10">
    <source>
        <dbReference type="PROSITE-ProRule" id="PRU00703"/>
    </source>
</evidence>
<feature type="compositionally biased region" description="Polar residues" evidence="12">
    <location>
        <begin position="1008"/>
        <end position="1032"/>
    </location>
</feature>
<dbReference type="eggNOG" id="KOG0474">
    <property type="taxonomic scope" value="Eukaryota"/>
</dbReference>
<proteinExistence type="inferred from homology"/>
<keyword evidence="8 11" id="KW-0472">Membrane</keyword>
<evidence type="ECO:0000256" key="8">
    <source>
        <dbReference type="ARBA" id="ARBA00023136"/>
    </source>
</evidence>
<feature type="transmembrane region" description="Helical" evidence="11">
    <location>
        <begin position="283"/>
        <end position="307"/>
    </location>
</feature>
<dbReference type="SUPFAM" id="SSF81340">
    <property type="entry name" value="Clc chloride channel"/>
    <property type="match status" value="1"/>
</dbReference>
<dbReference type="OrthoDB" id="428525at2759"/>
<dbReference type="STRING" id="578462.A0A0L0SS14"/>
<sequence length="1032" mass="112967">MTNSAPLATPTGAAATADGAYRATSGEVTPSASPRLVPRFFQHQVPMSPTGSEVGSERRLRPRRRRGAVQTWKNFGKRQERTKLARSVDIEDVDSGALRRYQDKLHPNRQLLVKIVLCVVLGFATSGMYYLMHHYTIVINDWRVKKAMALYGTSFVSFWGFLVGVALVAGLITAWISIIEPSAAGSGMPEVISYLNGLERPSYISFRTLIAKLIGMTLITSSGIYSGYDGPLIHTCAILGIVIIRNLKKIPFFAKAYYGVRSEQWTKETLSLIRIKRSQELQVFATLGAACGVATAFQAPLAGVAFALEEAVSFYDPSLILKTLFACSISLLATSLFYGGKKQNGNSYSVYLVNAHCDLDLNYADYLTWVIVGILGGVLGHLYNLLVAKISQLRAKHIQTSIVRRIIEVILVVVISMTATAFLIQVPTQSDNATCTPFDRSLKHLTKIPDNNKCTYTCGDLGLATTATTTSSKLRKRAAAESDDDSPLNECIKWFDEHVCVDARIRNMVVEDITTKYADAPSYCAGKSKSYKYSFLVETTAAVHDLVASSISEYKSALYPKGLFFDGAFNKTFIEKDDYDADDLALHKRAAAKPLTEPKCYHQMASLFMNQPENILNNLFTRGYYYLFEWRTLLIFGSAYLVLSLATHNISAPTDLVIPGLIVGAAFGRLYALGVNILRIKWGLSLMDPGAMALIGTAAFWSGTSRLIVTIIVIALQSTNEQTYLNGVTMVVIIAAAVGNALGESQYHLEIEGMEMAFLPHTAPHELAKLTVADRILEDEGSLGPENLASIPLEPEFTVQEALYLLKSNQFSGFPVLHATKQTLHGSLLRDQLLDLINQAVERVTGKPVAAYSTIDRKQRQGLLRRVFGGRKTPANALSTLVDRQARLDQSANELDHLMGALVPEVLQQRLDEAVKEVMNRSPRIVYPDTSASKAYMLFRGLGVRHLLVVDHDNVAVGMLTRSDFHAMVEEAHHGGHGHGHGHGGGHDAHGNAEAGHAPTDDDVHTVPRSTPAQLPASQTPLTSSESTVLTP</sequence>
<keyword evidence="2 11" id="KW-0813">Transport</keyword>
<evidence type="ECO:0000256" key="12">
    <source>
        <dbReference type="SAM" id="MobiDB-lite"/>
    </source>
</evidence>
<dbReference type="SMART" id="SM00116">
    <property type="entry name" value="CBS"/>
    <property type="match status" value="2"/>
</dbReference>
<name>A0A0L0SS14_ALLM3</name>
<dbReference type="Gene3D" id="1.10.3080.10">
    <property type="entry name" value="Clc chloride channel"/>
    <property type="match status" value="2"/>
</dbReference>
<feature type="transmembrane region" description="Helical" evidence="11">
    <location>
        <begin position="366"/>
        <end position="386"/>
    </location>
</feature>
<accession>A0A0L0SS14</accession>
<evidence type="ECO:0000256" key="4">
    <source>
        <dbReference type="ARBA" id="ARBA00022737"/>
    </source>
</evidence>
<evidence type="ECO:0000256" key="2">
    <source>
        <dbReference type="ARBA" id="ARBA00022448"/>
    </source>
</evidence>
<feature type="domain" description="CBS" evidence="13">
    <location>
        <begin position="919"/>
        <end position="975"/>
    </location>
</feature>
<organism evidence="14 15">
    <name type="scientific">Allomyces macrogynus (strain ATCC 38327)</name>
    <name type="common">Allomyces javanicus var. macrogynus</name>
    <dbReference type="NCBI Taxonomy" id="578462"/>
    <lineage>
        <taxon>Eukaryota</taxon>
        <taxon>Fungi</taxon>
        <taxon>Fungi incertae sedis</taxon>
        <taxon>Blastocladiomycota</taxon>
        <taxon>Blastocladiomycetes</taxon>
        <taxon>Blastocladiales</taxon>
        <taxon>Blastocladiaceae</taxon>
        <taxon>Allomyces</taxon>
    </lineage>
</organism>
<comment type="subcellular location">
    <subcellularLocation>
        <location evidence="1 11">Membrane</location>
        <topology evidence="1 11">Multi-pass membrane protein</topology>
    </subcellularLocation>
</comment>
<feature type="compositionally biased region" description="Basic residues" evidence="12">
    <location>
        <begin position="975"/>
        <end position="984"/>
    </location>
</feature>
<feature type="transmembrane region" description="Helical" evidence="11">
    <location>
        <begin position="151"/>
        <end position="178"/>
    </location>
</feature>
<feature type="region of interest" description="Disordered" evidence="12">
    <location>
        <begin position="47"/>
        <end position="68"/>
    </location>
</feature>
<dbReference type="InterPro" id="IPR014743">
    <property type="entry name" value="Cl-channel_core"/>
</dbReference>
<evidence type="ECO:0000256" key="11">
    <source>
        <dbReference type="RuleBase" id="RU361221"/>
    </source>
</evidence>
<feature type="transmembrane region" description="Helical" evidence="11">
    <location>
        <begin position="656"/>
        <end position="678"/>
    </location>
</feature>
<keyword evidence="3 11" id="KW-0812">Transmembrane</keyword>
<evidence type="ECO:0000259" key="13">
    <source>
        <dbReference type="PROSITE" id="PS51371"/>
    </source>
</evidence>
<protein>
    <recommendedName>
        <fullName evidence="11">Chloride channel protein</fullName>
    </recommendedName>
</protein>
<dbReference type="InterPro" id="IPR000644">
    <property type="entry name" value="CBS_dom"/>
</dbReference>
<feature type="transmembrane region" description="Helical" evidence="11">
    <location>
        <begin position="111"/>
        <end position="131"/>
    </location>
</feature>
<dbReference type="PROSITE" id="PS51371">
    <property type="entry name" value="CBS"/>
    <property type="match status" value="1"/>
</dbReference>
<dbReference type="Gene3D" id="3.10.580.10">
    <property type="entry name" value="CBS-domain"/>
    <property type="match status" value="1"/>
</dbReference>
<evidence type="ECO:0000256" key="1">
    <source>
        <dbReference type="ARBA" id="ARBA00004141"/>
    </source>
</evidence>
<evidence type="ECO:0000256" key="9">
    <source>
        <dbReference type="ARBA" id="ARBA00023214"/>
    </source>
</evidence>
<evidence type="ECO:0000313" key="14">
    <source>
        <dbReference type="EMBL" id="KNE65307.1"/>
    </source>
</evidence>
<dbReference type="SUPFAM" id="SSF54631">
    <property type="entry name" value="CBS-domain pair"/>
    <property type="match status" value="1"/>
</dbReference>